<dbReference type="GO" id="GO:0016788">
    <property type="term" value="F:hydrolase activity, acting on ester bonds"/>
    <property type="evidence" value="ECO:0007669"/>
    <property type="project" value="TreeGrafter"/>
</dbReference>
<dbReference type="Gene3D" id="3.60.21.10">
    <property type="match status" value="1"/>
</dbReference>
<reference evidence="3" key="1">
    <citation type="submission" date="2022-11" db="EMBL/GenBank/DDBJ databases">
        <authorList>
            <person name="Petersen C."/>
        </authorList>
    </citation>
    <scope>NUCLEOTIDE SEQUENCE</scope>
    <source>
        <strain evidence="3">IBT 21917</strain>
    </source>
</reference>
<dbReference type="Proteomes" id="UP001146351">
    <property type="component" value="Unassembled WGS sequence"/>
</dbReference>
<feature type="signal peptide" evidence="1">
    <location>
        <begin position="1"/>
        <end position="20"/>
    </location>
</feature>
<organism evidence="3 4">
    <name type="scientific">Penicillium capsulatum</name>
    <dbReference type="NCBI Taxonomy" id="69766"/>
    <lineage>
        <taxon>Eukaryota</taxon>
        <taxon>Fungi</taxon>
        <taxon>Dikarya</taxon>
        <taxon>Ascomycota</taxon>
        <taxon>Pezizomycotina</taxon>
        <taxon>Eurotiomycetes</taxon>
        <taxon>Eurotiomycetidae</taxon>
        <taxon>Eurotiales</taxon>
        <taxon>Aspergillaceae</taxon>
        <taxon>Penicillium</taxon>
    </lineage>
</organism>
<gene>
    <name evidence="3" type="ORF">N7492_001430</name>
</gene>
<evidence type="ECO:0000313" key="4">
    <source>
        <dbReference type="Proteomes" id="UP001146351"/>
    </source>
</evidence>
<protein>
    <recommendedName>
        <fullName evidence="2">Calcineurin-like phosphoesterase domain-containing protein</fullName>
    </recommendedName>
</protein>
<feature type="chain" id="PRO_5040988921" description="Calcineurin-like phosphoesterase domain-containing protein" evidence="1">
    <location>
        <begin position="21"/>
        <end position="431"/>
    </location>
</feature>
<dbReference type="Pfam" id="PF00149">
    <property type="entry name" value="Metallophos"/>
    <property type="match status" value="1"/>
</dbReference>
<dbReference type="GO" id="GO:0005737">
    <property type="term" value="C:cytoplasm"/>
    <property type="evidence" value="ECO:0007669"/>
    <property type="project" value="TreeGrafter"/>
</dbReference>
<evidence type="ECO:0000259" key="2">
    <source>
        <dbReference type="Pfam" id="PF00149"/>
    </source>
</evidence>
<dbReference type="OrthoDB" id="783096at2759"/>
<evidence type="ECO:0000313" key="3">
    <source>
        <dbReference type="EMBL" id="KAJ5183814.1"/>
    </source>
</evidence>
<keyword evidence="4" id="KW-1185">Reference proteome</keyword>
<dbReference type="PANTHER" id="PTHR32440:SF11">
    <property type="entry name" value="METALLOPHOSPHOESTERASE DOMAIN-CONTAINING PROTEIN"/>
    <property type="match status" value="1"/>
</dbReference>
<feature type="domain" description="Calcineurin-like phosphoesterase" evidence="2">
    <location>
        <begin position="41"/>
        <end position="306"/>
    </location>
</feature>
<dbReference type="CDD" id="cd07383">
    <property type="entry name" value="MPP_Dcr2"/>
    <property type="match status" value="1"/>
</dbReference>
<dbReference type="InterPro" id="IPR029052">
    <property type="entry name" value="Metallo-depent_PP-like"/>
</dbReference>
<evidence type="ECO:0000256" key="1">
    <source>
        <dbReference type="SAM" id="SignalP"/>
    </source>
</evidence>
<dbReference type="AlphaFoldDB" id="A0A9W9ITM6"/>
<comment type="caution">
    <text evidence="3">The sequence shown here is derived from an EMBL/GenBank/DDBJ whole genome shotgun (WGS) entry which is preliminary data.</text>
</comment>
<dbReference type="PANTHER" id="PTHR32440">
    <property type="entry name" value="PHOSPHATASE DCR2-RELATED-RELATED"/>
    <property type="match status" value="1"/>
</dbReference>
<proteinExistence type="predicted"/>
<dbReference type="EMBL" id="JAPQKO010000001">
    <property type="protein sequence ID" value="KAJ5183814.1"/>
    <property type="molecule type" value="Genomic_DNA"/>
</dbReference>
<dbReference type="InterPro" id="IPR004843">
    <property type="entry name" value="Calcineurin-like_PHP"/>
</dbReference>
<dbReference type="SUPFAM" id="SSF56300">
    <property type="entry name" value="Metallo-dependent phosphatases"/>
    <property type="match status" value="1"/>
</dbReference>
<reference evidence="3" key="2">
    <citation type="journal article" date="2023" name="IMA Fungus">
        <title>Comparative genomic study of the Penicillium genus elucidates a diverse pangenome and 15 lateral gene transfer events.</title>
        <authorList>
            <person name="Petersen C."/>
            <person name="Sorensen T."/>
            <person name="Nielsen M.R."/>
            <person name="Sondergaard T.E."/>
            <person name="Sorensen J.L."/>
            <person name="Fitzpatrick D.A."/>
            <person name="Frisvad J.C."/>
            <person name="Nielsen K.L."/>
        </authorList>
    </citation>
    <scope>NUCLEOTIDE SEQUENCE</scope>
    <source>
        <strain evidence="3">IBT 21917</strain>
    </source>
</reference>
<accession>A0A9W9ITM6</accession>
<sequence>MHRAIAVAIALAWSLQTVAATDIPPLTFAKDGTFHITLFEDLHMGESAFFYSSPASSPAGPEQDAKSIAVMNRVLASEYPDLVVLNGDLITGDHLSKDTSTHYIDLIVQPLLDHNLTWAATYGNHDSAYNLDRDALLKREQGWPNSRTRKMVQGRDAGVTNYYLPIYASGDTDGAGAPEMLLWFFDSRGGTYYQEHKNQPTWVDKSVAEWFTKTNDELVHKYNKEIPSLIFVHIPTRVSLVTQTEIDLDPSREPGMNHDKPMFYQAENYCDDGRQNHKCKGGQDMPFVEAIANTTGVVGVISAHDHGLSWCRTWDDQLPGIPDGKGTKLCFGQHTGYGGYGSWIRGSRQIVLTDSKLADKDFDTWIRLETGEITGSVSLNSTYGQDQYPEIKDVKDECPVCDGLKTPNGDNHRSPAGLALLLLVFLMQIMI</sequence>
<name>A0A9W9ITM6_9EURO</name>
<keyword evidence="1" id="KW-0732">Signal</keyword>